<evidence type="ECO:0000256" key="7">
    <source>
        <dbReference type="ARBA" id="ARBA00023136"/>
    </source>
</evidence>
<comment type="similarity">
    <text evidence="2 9">Belongs to the dicarboxylate/amino acid:cation symporter (DAACS) (TC 2.A.23) family.</text>
</comment>
<keyword evidence="6 9" id="KW-1133">Transmembrane helix</keyword>
<dbReference type="EMBL" id="NCKU01005834">
    <property type="protein sequence ID" value="RWS04114.1"/>
    <property type="molecule type" value="Genomic_DNA"/>
</dbReference>
<feature type="transmembrane region" description="Helical" evidence="9">
    <location>
        <begin position="68"/>
        <end position="92"/>
    </location>
</feature>
<dbReference type="PANTHER" id="PTHR11958">
    <property type="entry name" value="SODIUM/DICARBOXYLATE SYMPORTER-RELATED"/>
    <property type="match status" value="1"/>
</dbReference>
<dbReference type="PROSITE" id="PS00714">
    <property type="entry name" value="NA_DICARBOXYL_SYMP_2"/>
    <property type="match status" value="1"/>
</dbReference>
<dbReference type="GO" id="GO:0015501">
    <property type="term" value="F:glutamate:sodium symporter activity"/>
    <property type="evidence" value="ECO:0007669"/>
    <property type="project" value="TreeGrafter"/>
</dbReference>
<organism evidence="10 11">
    <name type="scientific">Dinothrombium tinctorium</name>
    <dbReference type="NCBI Taxonomy" id="1965070"/>
    <lineage>
        <taxon>Eukaryota</taxon>
        <taxon>Metazoa</taxon>
        <taxon>Ecdysozoa</taxon>
        <taxon>Arthropoda</taxon>
        <taxon>Chelicerata</taxon>
        <taxon>Arachnida</taxon>
        <taxon>Acari</taxon>
        <taxon>Acariformes</taxon>
        <taxon>Trombidiformes</taxon>
        <taxon>Prostigmata</taxon>
        <taxon>Anystina</taxon>
        <taxon>Parasitengona</taxon>
        <taxon>Trombidioidea</taxon>
        <taxon>Trombidiidae</taxon>
        <taxon>Dinothrombium</taxon>
    </lineage>
</organism>
<evidence type="ECO:0000256" key="8">
    <source>
        <dbReference type="ARBA" id="ARBA00023180"/>
    </source>
</evidence>
<feature type="transmembrane region" description="Helical" evidence="9">
    <location>
        <begin position="384"/>
        <end position="407"/>
    </location>
</feature>
<keyword evidence="5 9" id="KW-0769">Symport</keyword>
<dbReference type="Pfam" id="PF00375">
    <property type="entry name" value="SDF"/>
    <property type="match status" value="1"/>
</dbReference>
<dbReference type="PANTHER" id="PTHR11958:SF63">
    <property type="entry name" value="AMINO ACID TRANSPORTER"/>
    <property type="match status" value="1"/>
</dbReference>
<dbReference type="GO" id="GO:0015175">
    <property type="term" value="F:neutral L-amino acid transmembrane transporter activity"/>
    <property type="evidence" value="ECO:0007669"/>
    <property type="project" value="TreeGrafter"/>
</dbReference>
<dbReference type="InterPro" id="IPR018107">
    <property type="entry name" value="Na-dicarboxylate_symporter_CS"/>
</dbReference>
<dbReference type="InterPro" id="IPR001991">
    <property type="entry name" value="Na-dicarboxylate_symporter"/>
</dbReference>
<feature type="transmembrane region" description="Helical" evidence="9">
    <location>
        <begin position="201"/>
        <end position="222"/>
    </location>
</feature>
<protein>
    <recommendedName>
        <fullName evidence="9">Amino acid transporter</fullName>
    </recommendedName>
</protein>
<feature type="transmembrane region" description="Helical" evidence="9">
    <location>
        <begin position="28"/>
        <end position="48"/>
    </location>
</feature>
<gene>
    <name evidence="10" type="ORF">B4U79_03029</name>
</gene>
<dbReference type="GO" id="GO:0005886">
    <property type="term" value="C:plasma membrane"/>
    <property type="evidence" value="ECO:0007669"/>
    <property type="project" value="TreeGrafter"/>
</dbReference>
<keyword evidence="11" id="KW-1185">Reference proteome</keyword>
<evidence type="ECO:0000313" key="11">
    <source>
        <dbReference type="Proteomes" id="UP000285301"/>
    </source>
</evidence>
<reference evidence="10 11" key="1">
    <citation type="journal article" date="2018" name="Gigascience">
        <title>Genomes of trombidid mites reveal novel predicted allergens and laterally-transferred genes associated with secondary metabolism.</title>
        <authorList>
            <person name="Dong X."/>
            <person name="Chaisiri K."/>
            <person name="Xia D."/>
            <person name="Armstrong S.D."/>
            <person name="Fang Y."/>
            <person name="Donnelly M.J."/>
            <person name="Kadowaki T."/>
            <person name="McGarry J.W."/>
            <person name="Darby A.C."/>
            <person name="Makepeace B.L."/>
        </authorList>
    </citation>
    <scope>NUCLEOTIDE SEQUENCE [LARGE SCALE GENOMIC DNA]</scope>
    <source>
        <strain evidence="10">UoL-WK</strain>
    </source>
</reference>
<keyword evidence="4 9" id="KW-0812">Transmembrane</keyword>
<dbReference type="STRING" id="1965070.A0A443QM45"/>
<proteinExistence type="inferred from homology"/>
<comment type="subcellular location">
    <subcellularLocation>
        <location evidence="1 9">Membrane</location>
        <topology evidence="1 9">Multi-pass membrane protein</topology>
    </subcellularLocation>
</comment>
<dbReference type="OrthoDB" id="5877963at2759"/>
<evidence type="ECO:0000256" key="5">
    <source>
        <dbReference type="ARBA" id="ARBA00022847"/>
    </source>
</evidence>
<name>A0A443QM45_9ACAR</name>
<sequence length="493" mass="53568">MELNELNKVENGQVKRQKKASSMMQENMSTFITFGSVLAAILIGILIRETTGKWSKRALMYLEFPGTLFLRALSGLVLPIIISSLIASVGSLDMAVSGRIGLRGVVYYFATTCCALLLGIIIVLTVRPGDGFSDENKTKGHQVENYLTTADTLLDLIRNMVPPNLIQACFAQYHTYLKPSEEQIKANVTDFTKWEVINSSYGGSTNILGLIVFSLMFGIIAGKNGPKAKPVMDAIISFNELVMEMTAKVIKLTPLGVLFLIMPRIVEVQEMSKFLSSLGWYTFTVLFGVLFHGFVVLPIIYFVCTRQNPLKFIAKMSEALFTAFGTASSSATMPITIDCLQNKLKVDERVVSVLIPIGATINMDGTALYEAVAAIFIAQARRKALGLADVFIVALTATAASVGAAGIPQAGVVTMVLVLNAVGLDPSDVSLILAVDWFLDRFRTMVNVLGDSFGAGIVDRMTKRELEEAPAPRSRLQSYAVVDDDTLIAVKDG</sequence>
<dbReference type="SUPFAM" id="SSF118215">
    <property type="entry name" value="Proton glutamate symport protein"/>
    <property type="match status" value="1"/>
</dbReference>
<dbReference type="Gene3D" id="1.10.3860.10">
    <property type="entry name" value="Sodium:dicarboxylate symporter"/>
    <property type="match status" value="1"/>
</dbReference>
<dbReference type="PRINTS" id="PR00173">
    <property type="entry name" value="EDTRNSPORT"/>
</dbReference>
<comment type="caution">
    <text evidence="10">The sequence shown here is derived from an EMBL/GenBank/DDBJ whole genome shotgun (WGS) entry which is preliminary data.</text>
</comment>
<dbReference type="Proteomes" id="UP000285301">
    <property type="component" value="Unassembled WGS sequence"/>
</dbReference>
<dbReference type="InterPro" id="IPR036458">
    <property type="entry name" value="Na:dicarbo_symporter_sf"/>
</dbReference>
<evidence type="ECO:0000256" key="1">
    <source>
        <dbReference type="ARBA" id="ARBA00004141"/>
    </source>
</evidence>
<evidence type="ECO:0000313" key="10">
    <source>
        <dbReference type="EMBL" id="RWS04114.1"/>
    </source>
</evidence>
<keyword evidence="8" id="KW-0325">Glycoprotein</keyword>
<feature type="transmembrane region" description="Helical" evidence="9">
    <location>
        <begin position="278"/>
        <end position="303"/>
    </location>
</feature>
<dbReference type="InterPro" id="IPR050746">
    <property type="entry name" value="DAACS"/>
</dbReference>
<evidence type="ECO:0000256" key="9">
    <source>
        <dbReference type="RuleBase" id="RU361216"/>
    </source>
</evidence>
<dbReference type="GO" id="GO:0005313">
    <property type="term" value="F:L-glutamate transmembrane transporter activity"/>
    <property type="evidence" value="ECO:0007669"/>
    <property type="project" value="TreeGrafter"/>
</dbReference>
<evidence type="ECO:0000256" key="4">
    <source>
        <dbReference type="ARBA" id="ARBA00022692"/>
    </source>
</evidence>
<dbReference type="AlphaFoldDB" id="A0A443QM45"/>
<evidence type="ECO:0000256" key="2">
    <source>
        <dbReference type="ARBA" id="ARBA00006148"/>
    </source>
</evidence>
<evidence type="ECO:0000256" key="6">
    <source>
        <dbReference type="ARBA" id="ARBA00022989"/>
    </source>
</evidence>
<evidence type="ECO:0000256" key="3">
    <source>
        <dbReference type="ARBA" id="ARBA00022448"/>
    </source>
</evidence>
<accession>A0A443QM45</accession>
<feature type="transmembrane region" description="Helical" evidence="9">
    <location>
        <begin position="104"/>
        <end position="126"/>
    </location>
</feature>
<keyword evidence="3 9" id="KW-0813">Transport</keyword>
<keyword evidence="7 9" id="KW-0472">Membrane</keyword>